<evidence type="ECO:0000313" key="9">
    <source>
        <dbReference type="Proteomes" id="UP001250538"/>
    </source>
</evidence>
<dbReference type="Gene3D" id="1.20.1250.20">
    <property type="entry name" value="MFS general substrate transporter like domains"/>
    <property type="match status" value="1"/>
</dbReference>
<feature type="transmembrane region" description="Helical" evidence="6">
    <location>
        <begin position="261"/>
        <end position="278"/>
    </location>
</feature>
<proteinExistence type="predicted"/>
<keyword evidence="4 6" id="KW-1133">Transmembrane helix</keyword>
<keyword evidence="3 6" id="KW-0812">Transmembrane</keyword>
<dbReference type="PANTHER" id="PTHR42718:SF9">
    <property type="entry name" value="MAJOR FACILITATOR SUPERFAMILY MULTIDRUG TRANSPORTER MFSC"/>
    <property type="match status" value="1"/>
</dbReference>
<feature type="transmembrane region" description="Helical" evidence="6">
    <location>
        <begin position="387"/>
        <end position="406"/>
    </location>
</feature>
<feature type="transmembrane region" description="Helical" evidence="6">
    <location>
        <begin position="108"/>
        <end position="127"/>
    </location>
</feature>
<feature type="domain" description="Major facilitator superfamily (MFS) profile" evidence="7">
    <location>
        <begin position="42"/>
        <end position="488"/>
    </location>
</feature>
<dbReference type="AlphaFoldDB" id="A0AAJ2JXV9"/>
<keyword evidence="2" id="KW-0813">Transport</keyword>
<organism evidence="8 9">
    <name type="scientific">Paenibacillus suaedae</name>
    <dbReference type="NCBI Taxonomy" id="3077233"/>
    <lineage>
        <taxon>Bacteria</taxon>
        <taxon>Bacillati</taxon>
        <taxon>Bacillota</taxon>
        <taxon>Bacilli</taxon>
        <taxon>Bacillales</taxon>
        <taxon>Paenibacillaceae</taxon>
        <taxon>Paenibacillus</taxon>
    </lineage>
</organism>
<evidence type="ECO:0000256" key="2">
    <source>
        <dbReference type="ARBA" id="ARBA00022448"/>
    </source>
</evidence>
<feature type="transmembrane region" description="Helical" evidence="6">
    <location>
        <begin position="198"/>
        <end position="216"/>
    </location>
</feature>
<reference evidence="9" key="1">
    <citation type="submission" date="2023-09" db="EMBL/GenBank/DDBJ databases">
        <title>Paenibacillus sp. chi10 Genome sequencing and assembly.</title>
        <authorList>
            <person name="Kim I."/>
        </authorList>
    </citation>
    <scope>NUCLEOTIDE SEQUENCE [LARGE SCALE GENOMIC DNA]</scope>
    <source>
        <strain evidence="9">chi10</strain>
    </source>
</reference>
<feature type="transmembrane region" description="Helical" evidence="6">
    <location>
        <begin position="133"/>
        <end position="154"/>
    </location>
</feature>
<feature type="transmembrane region" description="Helical" evidence="6">
    <location>
        <begin position="334"/>
        <end position="351"/>
    </location>
</feature>
<dbReference type="CDD" id="cd17321">
    <property type="entry name" value="MFS_MMR_MDR_like"/>
    <property type="match status" value="1"/>
</dbReference>
<dbReference type="PANTHER" id="PTHR42718">
    <property type="entry name" value="MAJOR FACILITATOR SUPERFAMILY MULTIDRUG TRANSPORTER MFSC"/>
    <property type="match status" value="1"/>
</dbReference>
<evidence type="ECO:0000256" key="6">
    <source>
        <dbReference type="SAM" id="Phobius"/>
    </source>
</evidence>
<protein>
    <submittedName>
        <fullName evidence="8">MFS transporter</fullName>
    </submittedName>
</protein>
<accession>A0AAJ2JXV9</accession>
<dbReference type="PROSITE" id="PS50850">
    <property type="entry name" value="MFS"/>
    <property type="match status" value="1"/>
</dbReference>
<feature type="transmembrane region" description="Helical" evidence="6">
    <location>
        <begin position="363"/>
        <end position="381"/>
    </location>
</feature>
<evidence type="ECO:0000256" key="1">
    <source>
        <dbReference type="ARBA" id="ARBA00004651"/>
    </source>
</evidence>
<evidence type="ECO:0000256" key="4">
    <source>
        <dbReference type="ARBA" id="ARBA00022989"/>
    </source>
</evidence>
<dbReference type="GO" id="GO:0022857">
    <property type="term" value="F:transmembrane transporter activity"/>
    <property type="evidence" value="ECO:0007669"/>
    <property type="project" value="InterPro"/>
</dbReference>
<dbReference type="InterPro" id="IPR020846">
    <property type="entry name" value="MFS_dom"/>
</dbReference>
<dbReference type="Pfam" id="PF07690">
    <property type="entry name" value="MFS_1"/>
    <property type="match status" value="1"/>
</dbReference>
<keyword evidence="9" id="KW-1185">Reference proteome</keyword>
<feature type="transmembrane region" description="Helical" evidence="6">
    <location>
        <begin position="228"/>
        <end position="249"/>
    </location>
</feature>
<comment type="caution">
    <text evidence="8">The sequence shown here is derived from an EMBL/GenBank/DDBJ whole genome shotgun (WGS) entry which is preliminary data.</text>
</comment>
<dbReference type="InterPro" id="IPR011701">
    <property type="entry name" value="MFS"/>
</dbReference>
<dbReference type="InterPro" id="IPR036259">
    <property type="entry name" value="MFS_trans_sf"/>
</dbReference>
<dbReference type="PRINTS" id="PR01036">
    <property type="entry name" value="TCRTETB"/>
</dbReference>
<dbReference type="Proteomes" id="UP001250538">
    <property type="component" value="Unassembled WGS sequence"/>
</dbReference>
<feature type="transmembrane region" description="Helical" evidence="6">
    <location>
        <begin position="77"/>
        <end position="96"/>
    </location>
</feature>
<dbReference type="SUPFAM" id="SSF103473">
    <property type="entry name" value="MFS general substrate transporter"/>
    <property type="match status" value="1"/>
</dbReference>
<sequence length="495" mass="52727">MRKTWAGIRYPASRSSAEGEGKLLSVAAHERLGTADGKRAWMMTAICLSAFLSHFTAGVVNVSLPRFVSVFQSDIGTVHWMTTGYLLAITSLLPLMGKLGDRWGHRRIHNCGIALFTISSVLVALSPNLTVLLFMRVVQATGTAMFQATNMAIITFHMPGTHRGRALGFVSTAVALGGMAGPVAGSFTAAWLSWKWAFLIHVPVAVAATGLALRFIPADQKKETRKASLDVIGAILFICSISIGIYAIVNGGAIGWRSPNMLLLYAVLLTVCPLGWLWQSRQKEPFLPLSAFRIPAVACGLIISCASFLMANIALVLMPFYISGTTSVSTADTGYVMLAYPLLLAVIGPVAGHLSDRIGSRRLMGLGLCAMAGGFLLFSGVFGVLPLWAIICTLALIGSGMGLIASPNNSFIMSHAVKDDAGSLGSMIALTRNVGLVLGAALGLGLMDDGDPAKPLEAYLNIFGFGAWIGAASLLPLCYSWYVRRRMVKRRQESV</sequence>
<comment type="subcellular location">
    <subcellularLocation>
        <location evidence="1">Cell membrane</location>
        <topology evidence="1">Multi-pass membrane protein</topology>
    </subcellularLocation>
</comment>
<keyword evidence="5 6" id="KW-0472">Membrane</keyword>
<dbReference type="GO" id="GO:0005886">
    <property type="term" value="C:plasma membrane"/>
    <property type="evidence" value="ECO:0007669"/>
    <property type="project" value="UniProtKB-SubCell"/>
</dbReference>
<evidence type="ECO:0000256" key="3">
    <source>
        <dbReference type="ARBA" id="ARBA00022692"/>
    </source>
</evidence>
<feature type="transmembrane region" description="Helical" evidence="6">
    <location>
        <begin position="40"/>
        <end position="57"/>
    </location>
</feature>
<name>A0AAJ2JXV9_9BACL</name>
<feature type="transmembrane region" description="Helical" evidence="6">
    <location>
        <begin position="459"/>
        <end position="482"/>
    </location>
</feature>
<evidence type="ECO:0000313" key="8">
    <source>
        <dbReference type="EMBL" id="MDT8977764.1"/>
    </source>
</evidence>
<evidence type="ECO:0000256" key="5">
    <source>
        <dbReference type="ARBA" id="ARBA00023136"/>
    </source>
</evidence>
<feature type="transmembrane region" description="Helical" evidence="6">
    <location>
        <begin position="299"/>
        <end position="322"/>
    </location>
</feature>
<dbReference type="EMBL" id="JAVYAA010000003">
    <property type="protein sequence ID" value="MDT8977764.1"/>
    <property type="molecule type" value="Genomic_DNA"/>
</dbReference>
<evidence type="ECO:0000259" key="7">
    <source>
        <dbReference type="PROSITE" id="PS50850"/>
    </source>
</evidence>
<feature type="transmembrane region" description="Helical" evidence="6">
    <location>
        <begin position="427"/>
        <end position="447"/>
    </location>
</feature>
<feature type="transmembrane region" description="Helical" evidence="6">
    <location>
        <begin position="166"/>
        <end position="192"/>
    </location>
</feature>
<dbReference type="Gene3D" id="1.20.1720.10">
    <property type="entry name" value="Multidrug resistance protein D"/>
    <property type="match status" value="1"/>
</dbReference>
<gene>
    <name evidence="8" type="ORF">RQP50_16110</name>
</gene>
<dbReference type="RefSeq" id="WP_315746032.1">
    <property type="nucleotide sequence ID" value="NZ_JAVYAA010000003.1"/>
</dbReference>